<dbReference type="Proteomes" id="UP000297891">
    <property type="component" value="Unassembled WGS sequence"/>
</dbReference>
<evidence type="ECO:0000313" key="10">
    <source>
        <dbReference type="Proteomes" id="UP000297891"/>
    </source>
</evidence>
<dbReference type="EMBL" id="RQFP01000001">
    <property type="protein sequence ID" value="TGK97119.1"/>
    <property type="molecule type" value="Genomic_DNA"/>
</dbReference>
<keyword evidence="5 8" id="KW-0812">Transmembrane</keyword>
<evidence type="ECO:0000256" key="1">
    <source>
        <dbReference type="ARBA" id="ARBA00004651"/>
    </source>
</evidence>
<evidence type="ECO:0000256" key="4">
    <source>
        <dbReference type="ARBA" id="ARBA00022475"/>
    </source>
</evidence>
<dbReference type="PANTHER" id="PTHR36838:SF1">
    <property type="entry name" value="SLR1864 PROTEIN"/>
    <property type="match status" value="1"/>
</dbReference>
<evidence type="ECO:0000256" key="3">
    <source>
        <dbReference type="ARBA" id="ARBA00022448"/>
    </source>
</evidence>
<comment type="similarity">
    <text evidence="2">Belongs to the auxin efflux carrier (TC 2.A.69) family.</text>
</comment>
<name>A0A2M9Y0R4_9LEPT</name>
<evidence type="ECO:0000256" key="2">
    <source>
        <dbReference type="ARBA" id="ARBA00010145"/>
    </source>
</evidence>
<evidence type="ECO:0000256" key="8">
    <source>
        <dbReference type="SAM" id="Phobius"/>
    </source>
</evidence>
<proteinExistence type="inferred from homology"/>
<feature type="transmembrane region" description="Helical" evidence="8">
    <location>
        <begin position="163"/>
        <end position="183"/>
    </location>
</feature>
<keyword evidence="7 8" id="KW-0472">Membrane</keyword>
<comment type="subcellular location">
    <subcellularLocation>
        <location evidence="1">Cell membrane</location>
        <topology evidence="1">Multi-pass membrane protein</topology>
    </subcellularLocation>
</comment>
<sequence length="319" mass="35289">MSLFFLMLGKTLPLYFNVLIGYLASKKLGVERESIASLLIYVIGPVVVFFATVSVKIDLALALFPLLLFILSSVLAFVVYYSCRKYWQDGTGNILAFTAGTGNTGFFGIPLAMVLLPSHLADIYVFAVLSSLLYESSTGFYVTAKGKLTTTDVLRKILRLPPLYAFLLALVFNLFGLEIPRVLFEYGSYFKGAYGILGMMILGMGLSGLKDGGHLDWKFINLSLVFKFILWPLLMFGLIALDHYILHYLNPEFYIVAIIFALVPMAGNTVTLAVLLKTKPEKASIAVFISTVIAILYIPLMLVLTGLLPFPVPLDFNKL</sequence>
<comment type="caution">
    <text evidence="9">The sequence shown here is derived from an EMBL/GenBank/DDBJ whole genome shotgun (WGS) entry which is preliminary data.</text>
</comment>
<keyword evidence="10" id="KW-1185">Reference proteome</keyword>
<dbReference type="Pfam" id="PF03547">
    <property type="entry name" value="Mem_trans"/>
    <property type="match status" value="1"/>
</dbReference>
<feature type="transmembrane region" description="Helical" evidence="8">
    <location>
        <begin position="59"/>
        <end position="82"/>
    </location>
</feature>
<dbReference type="GO" id="GO:0055085">
    <property type="term" value="P:transmembrane transport"/>
    <property type="evidence" value="ECO:0007669"/>
    <property type="project" value="InterPro"/>
</dbReference>
<keyword evidence="6 8" id="KW-1133">Transmembrane helix</keyword>
<reference evidence="9" key="1">
    <citation type="journal article" date="2019" name="PLoS Negl. Trop. Dis.">
        <title>Revisiting the worldwide diversity of Leptospira species in the environment.</title>
        <authorList>
            <person name="Vincent A.T."/>
            <person name="Schiettekatte O."/>
            <person name="Bourhy P."/>
            <person name="Veyrier F.J."/>
            <person name="Picardeau M."/>
        </authorList>
    </citation>
    <scope>NUCLEOTIDE SEQUENCE [LARGE SCALE GENOMIC DNA]</scope>
    <source>
        <strain evidence="9">201800277</strain>
    </source>
</reference>
<dbReference type="InterPro" id="IPR038770">
    <property type="entry name" value="Na+/solute_symporter_sf"/>
</dbReference>
<protein>
    <submittedName>
        <fullName evidence="9">AEC family transporter</fullName>
    </submittedName>
</protein>
<feature type="transmembrane region" description="Helical" evidence="8">
    <location>
        <begin position="219"/>
        <end position="241"/>
    </location>
</feature>
<feature type="transmembrane region" description="Helical" evidence="8">
    <location>
        <begin position="123"/>
        <end position="142"/>
    </location>
</feature>
<accession>A0A2M9Y0R4</accession>
<feature type="transmembrane region" description="Helical" evidence="8">
    <location>
        <begin position="189"/>
        <end position="207"/>
    </location>
</feature>
<dbReference type="InterPro" id="IPR004776">
    <property type="entry name" value="Mem_transp_PIN-like"/>
</dbReference>
<evidence type="ECO:0000256" key="5">
    <source>
        <dbReference type="ARBA" id="ARBA00022692"/>
    </source>
</evidence>
<evidence type="ECO:0000313" key="9">
    <source>
        <dbReference type="EMBL" id="TGK97119.1"/>
    </source>
</evidence>
<dbReference type="GO" id="GO:0005886">
    <property type="term" value="C:plasma membrane"/>
    <property type="evidence" value="ECO:0007669"/>
    <property type="project" value="UniProtKB-SubCell"/>
</dbReference>
<dbReference type="AlphaFoldDB" id="A0A2M9Y0R4"/>
<dbReference type="PANTHER" id="PTHR36838">
    <property type="entry name" value="AUXIN EFFLUX CARRIER FAMILY PROTEIN"/>
    <property type="match status" value="1"/>
</dbReference>
<feature type="transmembrane region" description="Helical" evidence="8">
    <location>
        <begin position="6"/>
        <end position="23"/>
    </location>
</feature>
<keyword evidence="3" id="KW-0813">Transport</keyword>
<dbReference type="OrthoDB" id="527159at2"/>
<feature type="transmembrane region" description="Helical" evidence="8">
    <location>
        <begin position="253"/>
        <end position="276"/>
    </location>
</feature>
<feature type="transmembrane region" description="Helical" evidence="8">
    <location>
        <begin position="283"/>
        <end position="310"/>
    </location>
</feature>
<organism evidence="9 10">
    <name type="scientific">Leptospira brenneri</name>
    <dbReference type="NCBI Taxonomy" id="2023182"/>
    <lineage>
        <taxon>Bacteria</taxon>
        <taxon>Pseudomonadati</taxon>
        <taxon>Spirochaetota</taxon>
        <taxon>Spirochaetia</taxon>
        <taxon>Leptospirales</taxon>
        <taxon>Leptospiraceae</taxon>
        <taxon>Leptospira</taxon>
    </lineage>
</organism>
<feature type="transmembrane region" description="Helical" evidence="8">
    <location>
        <begin position="35"/>
        <end position="53"/>
    </location>
</feature>
<dbReference type="Gene3D" id="1.20.1530.20">
    <property type="match status" value="1"/>
</dbReference>
<evidence type="ECO:0000256" key="7">
    <source>
        <dbReference type="ARBA" id="ARBA00023136"/>
    </source>
</evidence>
<gene>
    <name evidence="9" type="ORF">EHQ30_01365</name>
</gene>
<keyword evidence="4" id="KW-1003">Cell membrane</keyword>
<feature type="transmembrane region" description="Helical" evidence="8">
    <location>
        <begin position="94"/>
        <end position="117"/>
    </location>
</feature>
<evidence type="ECO:0000256" key="6">
    <source>
        <dbReference type="ARBA" id="ARBA00022989"/>
    </source>
</evidence>